<dbReference type="EMBL" id="JSYN01000025">
    <property type="protein sequence ID" value="KIA91927.1"/>
    <property type="molecule type" value="Genomic_DNA"/>
</dbReference>
<comment type="caution">
    <text evidence="3">The sequence shown here is derived from an EMBL/GenBank/DDBJ whole genome shotgun (WGS) entry which is preliminary data.</text>
</comment>
<dbReference type="Proteomes" id="UP000031246">
    <property type="component" value="Unassembled WGS sequence"/>
</dbReference>
<feature type="domain" description="BON" evidence="2">
    <location>
        <begin position="17"/>
        <end position="85"/>
    </location>
</feature>
<dbReference type="PANTHER" id="PTHR34606">
    <property type="entry name" value="BON DOMAIN-CONTAINING PROTEIN"/>
    <property type="match status" value="1"/>
</dbReference>
<name>A0A0C1FFV3_9SPHI</name>
<proteinExistence type="predicted"/>
<protein>
    <recommendedName>
        <fullName evidence="2">BON domain-containing protein</fullName>
    </recommendedName>
</protein>
<dbReference type="PROSITE" id="PS50914">
    <property type="entry name" value="BON"/>
    <property type="match status" value="1"/>
</dbReference>
<feature type="signal peptide" evidence="1">
    <location>
        <begin position="1"/>
        <end position="26"/>
    </location>
</feature>
<keyword evidence="4" id="KW-1185">Reference proteome</keyword>
<evidence type="ECO:0000256" key="1">
    <source>
        <dbReference type="SAM" id="SignalP"/>
    </source>
</evidence>
<dbReference type="Gene3D" id="3.40.1520.20">
    <property type="match status" value="1"/>
</dbReference>
<evidence type="ECO:0000313" key="3">
    <source>
        <dbReference type="EMBL" id="KIA91927.1"/>
    </source>
</evidence>
<evidence type="ECO:0000313" key="4">
    <source>
        <dbReference type="Proteomes" id="UP000031246"/>
    </source>
</evidence>
<organism evidence="3 4">
    <name type="scientific">Pedobacter kyungheensis</name>
    <dbReference type="NCBI Taxonomy" id="1069985"/>
    <lineage>
        <taxon>Bacteria</taxon>
        <taxon>Pseudomonadati</taxon>
        <taxon>Bacteroidota</taxon>
        <taxon>Sphingobacteriia</taxon>
        <taxon>Sphingobacteriales</taxon>
        <taxon>Sphingobacteriaceae</taxon>
        <taxon>Pedobacter</taxon>
    </lineage>
</organism>
<dbReference type="Pfam" id="PF04972">
    <property type="entry name" value="BON"/>
    <property type="match status" value="1"/>
</dbReference>
<dbReference type="InterPro" id="IPR051686">
    <property type="entry name" value="Lipoprotein_DolP"/>
</dbReference>
<feature type="chain" id="PRO_5002144913" description="BON domain-containing protein" evidence="1">
    <location>
        <begin position="27"/>
        <end position="154"/>
    </location>
</feature>
<dbReference type="InterPro" id="IPR007055">
    <property type="entry name" value="BON_dom"/>
</dbReference>
<dbReference type="PANTHER" id="PTHR34606:SF15">
    <property type="entry name" value="BON DOMAIN-CONTAINING PROTEIN"/>
    <property type="match status" value="1"/>
</dbReference>
<keyword evidence="1" id="KW-0732">Signal</keyword>
<reference evidence="3 4" key="1">
    <citation type="submission" date="2014-10" db="EMBL/GenBank/DDBJ databases">
        <title>Pedobacter Kyungheensis.</title>
        <authorList>
            <person name="Anderson B.M."/>
            <person name="Newman J.D."/>
        </authorList>
    </citation>
    <scope>NUCLEOTIDE SEQUENCE [LARGE SCALE GENOMIC DNA]</scope>
    <source>
        <strain evidence="3 4">KACC 16221</strain>
    </source>
</reference>
<dbReference type="RefSeq" id="WP_039479478.1">
    <property type="nucleotide sequence ID" value="NZ_JSYN01000025.1"/>
</dbReference>
<sequence length="154" mass="16091">MKTTKLLMSTVIAATLFLASCKPKDAAIQAAIQAKEAAGITVAVTKGDVTLTGEVDDEATKAKAEEIAKAEKGVKSVINNLTVKPVAAPVVIADDSALIKNVADATKDFPTVKAEVKDGVIVLTGELKKASLITLMQHLSALKPKKIDNKLTIK</sequence>
<evidence type="ECO:0000259" key="2">
    <source>
        <dbReference type="PROSITE" id="PS50914"/>
    </source>
</evidence>
<dbReference type="AlphaFoldDB" id="A0A0C1FFV3"/>
<gene>
    <name evidence="3" type="ORF">OC25_19310</name>
</gene>
<accession>A0A0C1FFV3</accession>
<dbReference type="PROSITE" id="PS51257">
    <property type="entry name" value="PROKAR_LIPOPROTEIN"/>
    <property type="match status" value="1"/>
</dbReference>